<accession>A0A7W4JFC6</accession>
<dbReference type="RefSeq" id="WP_182967752.1">
    <property type="nucleotide sequence ID" value="NZ_BAABGC010000070.1"/>
</dbReference>
<evidence type="ECO:0000313" key="1">
    <source>
        <dbReference type="EMBL" id="MBB2180219.1"/>
    </source>
</evidence>
<gene>
    <name evidence="1" type="ORF">HLH29_13760</name>
</gene>
<dbReference type="SUPFAM" id="SSF53335">
    <property type="entry name" value="S-adenosyl-L-methionine-dependent methyltransferases"/>
    <property type="match status" value="1"/>
</dbReference>
<dbReference type="GO" id="GO:0008168">
    <property type="term" value="F:methyltransferase activity"/>
    <property type="evidence" value="ECO:0007669"/>
    <property type="project" value="UniProtKB-KW"/>
</dbReference>
<dbReference type="Proteomes" id="UP000525623">
    <property type="component" value="Unassembled WGS sequence"/>
</dbReference>
<dbReference type="GO" id="GO:0032259">
    <property type="term" value="P:methylation"/>
    <property type="evidence" value="ECO:0007669"/>
    <property type="project" value="UniProtKB-KW"/>
</dbReference>
<protein>
    <submittedName>
        <fullName evidence="1">Methyltransferase domain-containing protein</fullName>
    </submittedName>
</protein>
<dbReference type="EMBL" id="JABEQL010000019">
    <property type="protein sequence ID" value="MBB2180219.1"/>
    <property type="molecule type" value="Genomic_DNA"/>
</dbReference>
<proteinExistence type="predicted"/>
<dbReference type="InterPro" id="IPR029063">
    <property type="entry name" value="SAM-dependent_MTases_sf"/>
</dbReference>
<keyword evidence="2" id="KW-1185">Reference proteome</keyword>
<dbReference type="Pfam" id="PF13489">
    <property type="entry name" value="Methyltransf_23"/>
    <property type="match status" value="1"/>
</dbReference>
<name>A0A7W4JFC6_9PROT</name>
<dbReference type="AlphaFoldDB" id="A0A7W4JFC6"/>
<dbReference type="Gene3D" id="3.40.50.150">
    <property type="entry name" value="Vaccinia Virus protein VP39"/>
    <property type="match status" value="1"/>
</dbReference>
<keyword evidence="1" id="KW-0489">Methyltransferase</keyword>
<reference evidence="1 2" key="1">
    <citation type="submission" date="2020-04" db="EMBL/GenBank/DDBJ databases">
        <title>Description of novel Gluconacetobacter.</title>
        <authorList>
            <person name="Sombolestani A."/>
        </authorList>
    </citation>
    <scope>NUCLEOTIDE SEQUENCE [LARGE SCALE GENOMIC DNA]</scope>
    <source>
        <strain evidence="1 2">LMG 27725</strain>
    </source>
</reference>
<sequence length="347" mass="40248">MDRIERIKKYISRQQKGLEIGAYFNPMAPKRDGYNCLVFDIFDAERLRKNLLNDPQINNTRLNDIEEVDIVGSSTEIFDSVKKIGELGTFDYIISSHNFEHLPNPIKFLQGCQKVLKRGGVLSMAIPDKRTCFDYFRPLSTLGEWLSAYKQDRRFPTDEQVFDGNIYFCSRQANGKTFESFSQEEDPGSISTSRDIKKYYELFMSADNENQKEYKDAHCWTFTESSFLLLILETNYLELTDFSIKEISHDIHSNEFIIHLENSPSNKIRSEDFSHLRTELLHRIANECAYNTKYSYLLRTVNSYIPKLSSEILAKSVEISPKIDILSEKFSIVETKLANVEHALATK</sequence>
<keyword evidence="1" id="KW-0808">Transferase</keyword>
<comment type="caution">
    <text evidence="1">The sequence shown here is derived from an EMBL/GenBank/DDBJ whole genome shotgun (WGS) entry which is preliminary data.</text>
</comment>
<organism evidence="1 2">
    <name type="scientific">Gluconacetobacter tumulicola</name>
    <dbReference type="NCBI Taxonomy" id="1017177"/>
    <lineage>
        <taxon>Bacteria</taxon>
        <taxon>Pseudomonadati</taxon>
        <taxon>Pseudomonadota</taxon>
        <taxon>Alphaproteobacteria</taxon>
        <taxon>Acetobacterales</taxon>
        <taxon>Acetobacteraceae</taxon>
        <taxon>Gluconacetobacter</taxon>
    </lineage>
</organism>
<evidence type="ECO:0000313" key="2">
    <source>
        <dbReference type="Proteomes" id="UP000525623"/>
    </source>
</evidence>